<dbReference type="AlphaFoldDB" id="A0A0D9AQK4"/>
<evidence type="ECO:0000313" key="1">
    <source>
        <dbReference type="EMBL" id="KJH83022.1"/>
    </source>
</evidence>
<sequence>MFGLLWESRELCLNPMRLATTAPLWAPERLIKCGTMIEFRVVARYHHAVNPEQYSGFLST</sequence>
<dbReference type="EMBL" id="JYHV01000013">
    <property type="protein sequence ID" value="KJH83022.1"/>
    <property type="molecule type" value="Genomic_DNA"/>
</dbReference>
<comment type="caution">
    <text evidence="1">The sequence shown here is derived from an EMBL/GenBank/DDBJ whole genome shotgun (WGS) entry which is preliminary data.</text>
</comment>
<dbReference type="Proteomes" id="UP000032487">
    <property type="component" value="Unassembled WGS sequence"/>
</dbReference>
<name>A0A0D9AQK4_STUST</name>
<protein>
    <submittedName>
        <fullName evidence="1">Uncharacterized protein</fullName>
    </submittedName>
</protein>
<dbReference type="PATRIC" id="fig|316.101.peg.297"/>
<organism evidence="1 2">
    <name type="scientific">Stutzerimonas stutzeri</name>
    <name type="common">Pseudomonas stutzeri</name>
    <dbReference type="NCBI Taxonomy" id="316"/>
    <lineage>
        <taxon>Bacteria</taxon>
        <taxon>Pseudomonadati</taxon>
        <taxon>Pseudomonadota</taxon>
        <taxon>Gammaproteobacteria</taxon>
        <taxon>Pseudomonadales</taxon>
        <taxon>Pseudomonadaceae</taxon>
        <taxon>Stutzerimonas</taxon>
    </lineage>
</organism>
<proteinExistence type="predicted"/>
<reference evidence="1 2" key="1">
    <citation type="submission" date="2015-02" db="EMBL/GenBank/DDBJ databases">
        <title>Draft genome sequence of Pseudomonas stutzeri NT0128 isolated from wheat (Triticum turgidum) rhizosphere.</title>
        <authorList>
            <person name="Tovi N."/>
            <person name="Frenk S."/>
            <person name="Hadar Y."/>
            <person name="Minz D."/>
        </authorList>
    </citation>
    <scope>NUCLEOTIDE SEQUENCE [LARGE SCALE GENOMIC DNA]</scope>
    <source>
        <strain evidence="1 2">NT0128</strain>
    </source>
</reference>
<evidence type="ECO:0000313" key="2">
    <source>
        <dbReference type="Proteomes" id="UP000032487"/>
    </source>
</evidence>
<accession>A0A0D9AQK4</accession>
<gene>
    <name evidence="1" type="ORF">UF78_06525</name>
</gene>